<dbReference type="GO" id="GO:0004197">
    <property type="term" value="F:cysteine-type endopeptidase activity"/>
    <property type="evidence" value="ECO:0007669"/>
    <property type="project" value="InterPro"/>
</dbReference>
<evidence type="ECO:0000313" key="4">
    <source>
        <dbReference type="Proteomes" id="UP000800093"/>
    </source>
</evidence>
<sequence length="637" mass="70017">MDDSLTSVAHYSILIGINFYQSQPLSSCVNDVQETERYLRNLPYSVNISVFSATSPTDPHGCSPTEDFQHWPTHGNVMAGFRNIISKVKALDFVHIHFSGHGTSLPPSSVNRNMGDVALVLLDGQNGNKIRYLRGIELARIINEIVQKGARVTLVLDCCFSGGVSRNADLDSVRSIGYSAEIDASSPPLSEESIIVATNYTASRDGSMLSNWLIDPDTYIIFAACGPQEFAGGIEHRNKKKYGALSYLLLESLDETANSLKTSQEIYQKLCATFRQKRPQQNPVLYGNTNLSFFGPLVSAPIASFAASGPNSPGICLEGGQAHGVCIGDVFTLQPFGSRIKGVANASNDQIKARVVQTNALSSDLELINRIAREVSTSSSWTATVLSRASLQKYPVLISVPQYMASQWQQAARNWPSLPIHIEDPEGYFAFHITLDGDGHYKIKDESNATIPNIPDITQSHGSAVDELLGIVEHLARFKHVKAITNPNPTASFRNSFQVHIIKASGEKLSNDQIIRVHHKDKVTVELQNNSNQPLYLHIYNLAPGWEIEHLGKGGNLIALPTDRHNQLSGKTCMEIKMTVPQHLLAKGLKQCMDIIMVFVTARPTTLNNLEMPRIGVSGKQDVNKVPREFSVSFEEI</sequence>
<comment type="similarity">
    <text evidence="1">Belongs to the peptidase C14B family.</text>
</comment>
<accession>A0A9P4JXX8</accession>
<dbReference type="OrthoDB" id="3223806at2759"/>
<proteinExistence type="inferred from homology"/>
<evidence type="ECO:0000259" key="2">
    <source>
        <dbReference type="Pfam" id="PF00656"/>
    </source>
</evidence>
<organism evidence="3 4">
    <name type="scientific">Lojkania enalia</name>
    <dbReference type="NCBI Taxonomy" id="147567"/>
    <lineage>
        <taxon>Eukaryota</taxon>
        <taxon>Fungi</taxon>
        <taxon>Dikarya</taxon>
        <taxon>Ascomycota</taxon>
        <taxon>Pezizomycotina</taxon>
        <taxon>Dothideomycetes</taxon>
        <taxon>Pleosporomycetidae</taxon>
        <taxon>Pleosporales</taxon>
        <taxon>Pleosporales incertae sedis</taxon>
        <taxon>Lojkania</taxon>
    </lineage>
</organism>
<dbReference type="Gene3D" id="3.40.50.1460">
    <property type="match status" value="1"/>
</dbReference>
<dbReference type="InterPro" id="IPR050452">
    <property type="entry name" value="Metacaspase"/>
</dbReference>
<name>A0A9P4JXX8_9PLEO</name>
<dbReference type="PANTHER" id="PTHR48104:SF30">
    <property type="entry name" value="METACASPASE-1"/>
    <property type="match status" value="1"/>
</dbReference>
<dbReference type="GO" id="GO:0006508">
    <property type="term" value="P:proteolysis"/>
    <property type="evidence" value="ECO:0007669"/>
    <property type="project" value="InterPro"/>
</dbReference>
<comment type="caution">
    <text evidence="3">The sequence shown here is derived from an EMBL/GenBank/DDBJ whole genome shotgun (WGS) entry which is preliminary data.</text>
</comment>
<reference evidence="4" key="1">
    <citation type="journal article" date="2020" name="Stud. Mycol.">
        <title>101 Dothideomycetes genomes: A test case for predicting lifestyles and emergence of pathogens.</title>
        <authorList>
            <person name="Haridas S."/>
            <person name="Albert R."/>
            <person name="Binder M."/>
            <person name="Bloem J."/>
            <person name="LaButti K."/>
            <person name="Salamov A."/>
            <person name="Andreopoulos B."/>
            <person name="Baker S."/>
            <person name="Barry K."/>
            <person name="Bills G."/>
            <person name="Bluhm B."/>
            <person name="Cannon C."/>
            <person name="Castanera R."/>
            <person name="Culley D."/>
            <person name="Daum C."/>
            <person name="Ezra D."/>
            <person name="Gonzalez J."/>
            <person name="Henrissat B."/>
            <person name="Kuo A."/>
            <person name="Liang C."/>
            <person name="Lipzen A."/>
            <person name="Lutzoni F."/>
            <person name="Magnuson J."/>
            <person name="Mondo S."/>
            <person name="Nolan M."/>
            <person name="Ohm R."/>
            <person name="Pangilinan J."/>
            <person name="Park H.-J."/>
            <person name="Ramirez L."/>
            <person name="Alfaro M."/>
            <person name="Sun H."/>
            <person name="Tritt A."/>
            <person name="Yoshinaga Y."/>
            <person name="Zwiers L.-H."/>
            <person name="Turgeon B."/>
            <person name="Goodwin S."/>
            <person name="Spatafora J."/>
            <person name="Crous P."/>
            <person name="Grigoriev I."/>
        </authorList>
    </citation>
    <scope>NUCLEOTIDE SEQUENCE [LARGE SCALE GENOMIC DNA]</scope>
    <source>
        <strain evidence="4">CBS 304.66</strain>
    </source>
</reference>
<dbReference type="GO" id="GO:0005737">
    <property type="term" value="C:cytoplasm"/>
    <property type="evidence" value="ECO:0007669"/>
    <property type="project" value="TreeGrafter"/>
</dbReference>
<feature type="domain" description="Peptidase C14 caspase" evidence="2">
    <location>
        <begin position="13"/>
        <end position="289"/>
    </location>
</feature>
<dbReference type="InterPro" id="IPR011600">
    <property type="entry name" value="Pept_C14_caspase"/>
</dbReference>
<dbReference type="EMBL" id="ML986763">
    <property type="protein sequence ID" value="KAF2258471.1"/>
    <property type="molecule type" value="Genomic_DNA"/>
</dbReference>
<evidence type="ECO:0000313" key="3">
    <source>
        <dbReference type="EMBL" id="KAF2258471.1"/>
    </source>
</evidence>
<evidence type="ECO:0000256" key="1">
    <source>
        <dbReference type="ARBA" id="ARBA00009005"/>
    </source>
</evidence>
<dbReference type="AlphaFoldDB" id="A0A9P4JXX8"/>
<dbReference type="Proteomes" id="UP000800093">
    <property type="component" value="Unassembled WGS sequence"/>
</dbReference>
<keyword evidence="4" id="KW-1185">Reference proteome</keyword>
<dbReference type="Pfam" id="PF00656">
    <property type="entry name" value="Peptidase_C14"/>
    <property type="match status" value="1"/>
</dbReference>
<dbReference type="PANTHER" id="PTHR48104">
    <property type="entry name" value="METACASPASE-4"/>
    <property type="match status" value="1"/>
</dbReference>
<protein>
    <recommendedName>
        <fullName evidence="2">Peptidase C14 caspase domain-containing protein</fullName>
    </recommendedName>
</protein>
<gene>
    <name evidence="3" type="ORF">CC78DRAFT_572486</name>
</gene>